<dbReference type="Proteomes" id="UP000565441">
    <property type="component" value="Unassembled WGS sequence"/>
</dbReference>
<name>A0A8H5H7H0_9AGAR</name>
<evidence type="ECO:0000259" key="1">
    <source>
        <dbReference type="PROSITE" id="PS50835"/>
    </source>
</evidence>
<organism evidence="2 3">
    <name type="scientific">Tricholomella constricta</name>
    <dbReference type="NCBI Taxonomy" id="117010"/>
    <lineage>
        <taxon>Eukaryota</taxon>
        <taxon>Fungi</taxon>
        <taxon>Dikarya</taxon>
        <taxon>Basidiomycota</taxon>
        <taxon>Agaricomycotina</taxon>
        <taxon>Agaricomycetes</taxon>
        <taxon>Agaricomycetidae</taxon>
        <taxon>Agaricales</taxon>
        <taxon>Tricholomatineae</taxon>
        <taxon>Lyophyllaceae</taxon>
        <taxon>Tricholomella</taxon>
    </lineage>
</organism>
<reference evidence="2 3" key="1">
    <citation type="journal article" date="2020" name="ISME J.">
        <title>Uncovering the hidden diversity of litter-decomposition mechanisms in mushroom-forming fungi.</title>
        <authorList>
            <person name="Floudas D."/>
            <person name="Bentzer J."/>
            <person name="Ahren D."/>
            <person name="Johansson T."/>
            <person name="Persson P."/>
            <person name="Tunlid A."/>
        </authorList>
    </citation>
    <scope>NUCLEOTIDE SEQUENCE [LARGE SCALE GENOMIC DNA]</scope>
    <source>
        <strain evidence="2 3">CBS 661.87</strain>
    </source>
</reference>
<accession>A0A8H5H7H0</accession>
<gene>
    <name evidence="2" type="ORF">D9615_007570</name>
</gene>
<comment type="caution">
    <text evidence="2">The sequence shown here is derived from an EMBL/GenBank/DDBJ whole genome shotgun (WGS) entry which is preliminary data.</text>
</comment>
<proteinExistence type="predicted"/>
<dbReference type="OrthoDB" id="2937696at2759"/>
<evidence type="ECO:0000313" key="2">
    <source>
        <dbReference type="EMBL" id="KAF5378132.1"/>
    </source>
</evidence>
<dbReference type="EMBL" id="JAACJP010000021">
    <property type="protein sequence ID" value="KAF5378132.1"/>
    <property type="molecule type" value="Genomic_DNA"/>
</dbReference>
<feature type="domain" description="Ig-like" evidence="1">
    <location>
        <begin position="19"/>
        <end position="96"/>
    </location>
</feature>
<keyword evidence="3" id="KW-1185">Reference proteome</keyword>
<dbReference type="PROSITE" id="PS50835">
    <property type="entry name" value="IG_LIKE"/>
    <property type="match status" value="1"/>
</dbReference>
<protein>
    <recommendedName>
        <fullName evidence="1">Ig-like domain-containing protein</fullName>
    </recommendedName>
</protein>
<dbReference type="AlphaFoldDB" id="A0A8H5H7H0"/>
<sequence>MAMVNNTERPIDIFHNPHPEGVLPPPFYRPPSSVVTGRRRTRSCIIGGLLIDNDEGRRWFKDTYNIELADHHREDMNVRLRLIPLLKEKNIDAYSCHTAPRRLEGVVCDWLIVTHIQLGPFVHSGPDYYEEVYDEDVKPVPGVKEEKVKAQLKKEIGIETCGYKSYYSNWYY</sequence>
<dbReference type="InterPro" id="IPR007110">
    <property type="entry name" value="Ig-like_dom"/>
</dbReference>
<evidence type="ECO:0000313" key="3">
    <source>
        <dbReference type="Proteomes" id="UP000565441"/>
    </source>
</evidence>